<protein>
    <recommendedName>
        <fullName evidence="4">Lipoprotein</fullName>
    </recommendedName>
</protein>
<dbReference type="RefSeq" id="WP_141302709.1">
    <property type="nucleotide sequence ID" value="NZ_BJMN01000075.1"/>
</dbReference>
<dbReference type="AlphaFoldDB" id="A0A4Y3S1D3"/>
<evidence type="ECO:0000256" key="1">
    <source>
        <dbReference type="SAM" id="SignalP"/>
    </source>
</evidence>
<accession>A0A4Y3S1D3</accession>
<dbReference type="Proteomes" id="UP000315226">
    <property type="component" value="Unassembled WGS sequence"/>
</dbReference>
<dbReference type="EMBL" id="BJMN01000075">
    <property type="protein sequence ID" value="GEB62010.1"/>
    <property type="molecule type" value="Genomic_DNA"/>
</dbReference>
<sequence>MTDVRRRAPAVLVLLALLALLMSICHGAHGHVLPSSGGATVSATATATAMAATAATTTVSAPALPHGCERSGEVWSFDAHLPAQTAASQLAAPEAGEAVTPSSYAADLRTDPRARCVRGRAGPGPEPGRLLIALGVDRN</sequence>
<proteinExistence type="predicted"/>
<evidence type="ECO:0000313" key="2">
    <source>
        <dbReference type="EMBL" id="GEB62010.1"/>
    </source>
</evidence>
<keyword evidence="1" id="KW-0732">Signal</keyword>
<evidence type="ECO:0008006" key="4">
    <source>
        <dbReference type="Google" id="ProtNLM"/>
    </source>
</evidence>
<keyword evidence="3" id="KW-1185">Reference proteome</keyword>
<feature type="chain" id="PRO_5039018877" description="Lipoprotein" evidence="1">
    <location>
        <begin position="31"/>
        <end position="139"/>
    </location>
</feature>
<gene>
    <name evidence="2" type="ORF">SGA01_76150</name>
</gene>
<name>A0A4Y3S1D3_9ACTN</name>
<feature type="signal peptide" evidence="1">
    <location>
        <begin position="1"/>
        <end position="30"/>
    </location>
</feature>
<comment type="caution">
    <text evidence="2">The sequence shown here is derived from an EMBL/GenBank/DDBJ whole genome shotgun (WGS) entry which is preliminary data.</text>
</comment>
<organism evidence="2 3">
    <name type="scientific">Streptomyces gardneri</name>
    <dbReference type="NCBI Taxonomy" id="66892"/>
    <lineage>
        <taxon>Bacteria</taxon>
        <taxon>Bacillati</taxon>
        <taxon>Actinomycetota</taxon>
        <taxon>Actinomycetes</taxon>
        <taxon>Kitasatosporales</taxon>
        <taxon>Streptomycetaceae</taxon>
        <taxon>Streptomyces</taxon>
    </lineage>
</organism>
<evidence type="ECO:0000313" key="3">
    <source>
        <dbReference type="Proteomes" id="UP000315226"/>
    </source>
</evidence>
<reference evidence="2 3" key="1">
    <citation type="submission" date="2019-06" db="EMBL/GenBank/DDBJ databases">
        <title>Whole genome shotgun sequence of Streptomyces gardneri NBRC 12865.</title>
        <authorList>
            <person name="Hosoyama A."/>
            <person name="Uohara A."/>
            <person name="Ohji S."/>
            <person name="Ichikawa N."/>
        </authorList>
    </citation>
    <scope>NUCLEOTIDE SEQUENCE [LARGE SCALE GENOMIC DNA]</scope>
    <source>
        <strain evidence="2 3">NBRC 12865</strain>
    </source>
</reference>
<dbReference type="OrthoDB" id="4305982at2"/>